<sequence length="125" mass="14433">MESKVNMFLLLGPYLRYLTLNLMLYFSNVTLALGEEALCLLTSPFRMLLCICRLGYSIWPKQFKSPRKLGFLSLGLPEDTSQSYLYSGWLAKLINPISVRLIVWYAEDIYFGCQALDLVGWFEVE</sequence>
<protein>
    <submittedName>
        <fullName evidence="1">Uncharacterized protein</fullName>
    </submittedName>
</protein>
<name>A0ACC2S9X1_9FUNG</name>
<dbReference type="EMBL" id="QTSX02005693">
    <property type="protein sequence ID" value="KAJ9059199.1"/>
    <property type="molecule type" value="Genomic_DNA"/>
</dbReference>
<accession>A0ACC2S9X1</accession>
<gene>
    <name evidence="1" type="ORF">DSO57_1005121</name>
</gene>
<evidence type="ECO:0000313" key="2">
    <source>
        <dbReference type="Proteomes" id="UP001165960"/>
    </source>
</evidence>
<dbReference type="Proteomes" id="UP001165960">
    <property type="component" value="Unassembled WGS sequence"/>
</dbReference>
<evidence type="ECO:0000313" key="1">
    <source>
        <dbReference type="EMBL" id="KAJ9059199.1"/>
    </source>
</evidence>
<reference evidence="1" key="1">
    <citation type="submission" date="2022-04" db="EMBL/GenBank/DDBJ databases">
        <title>Genome of the entomopathogenic fungus Entomophthora muscae.</title>
        <authorList>
            <person name="Elya C."/>
            <person name="Lovett B.R."/>
            <person name="Lee E."/>
            <person name="Macias A.M."/>
            <person name="Hajek A.E."/>
            <person name="De Bivort B.L."/>
            <person name="Kasson M.T."/>
            <person name="De Fine Licht H.H."/>
            <person name="Stajich J.E."/>
        </authorList>
    </citation>
    <scope>NUCLEOTIDE SEQUENCE</scope>
    <source>
        <strain evidence="1">Berkeley</strain>
    </source>
</reference>
<organism evidence="1 2">
    <name type="scientific">Entomophthora muscae</name>
    <dbReference type="NCBI Taxonomy" id="34485"/>
    <lineage>
        <taxon>Eukaryota</taxon>
        <taxon>Fungi</taxon>
        <taxon>Fungi incertae sedis</taxon>
        <taxon>Zoopagomycota</taxon>
        <taxon>Entomophthoromycotina</taxon>
        <taxon>Entomophthoromycetes</taxon>
        <taxon>Entomophthorales</taxon>
        <taxon>Entomophthoraceae</taxon>
        <taxon>Entomophthora</taxon>
    </lineage>
</organism>
<proteinExistence type="predicted"/>
<comment type="caution">
    <text evidence="1">The sequence shown here is derived from an EMBL/GenBank/DDBJ whole genome shotgun (WGS) entry which is preliminary data.</text>
</comment>
<keyword evidence="2" id="KW-1185">Reference proteome</keyword>